<protein>
    <submittedName>
        <fullName evidence="1">Uncharacterized protein</fullName>
    </submittedName>
</protein>
<evidence type="ECO:0000313" key="1">
    <source>
        <dbReference type="EMBL" id="GFQ67172.1"/>
    </source>
</evidence>
<comment type="caution">
    <text evidence="1">The sequence shown here is derived from an EMBL/GenBank/DDBJ whole genome shotgun (WGS) entry which is preliminary data.</text>
</comment>
<name>A0A8X6H4X3_TRICU</name>
<accession>A0A8X6H4X3</accession>
<dbReference type="EMBL" id="BMAO01030315">
    <property type="protein sequence ID" value="GFQ67172.1"/>
    <property type="molecule type" value="Genomic_DNA"/>
</dbReference>
<reference evidence="1" key="1">
    <citation type="submission" date="2020-07" db="EMBL/GenBank/DDBJ databases">
        <title>Multicomponent nature underlies the extraordinary mechanical properties of spider dragline silk.</title>
        <authorList>
            <person name="Kono N."/>
            <person name="Nakamura H."/>
            <person name="Mori M."/>
            <person name="Yoshida Y."/>
            <person name="Ohtoshi R."/>
            <person name="Malay A.D."/>
            <person name="Moran D.A.P."/>
            <person name="Tomita M."/>
            <person name="Numata K."/>
            <person name="Arakawa K."/>
        </authorList>
    </citation>
    <scope>NUCLEOTIDE SEQUENCE</scope>
</reference>
<organism evidence="1 2">
    <name type="scientific">Trichonephila clavata</name>
    <name type="common">Joro spider</name>
    <name type="synonym">Nephila clavata</name>
    <dbReference type="NCBI Taxonomy" id="2740835"/>
    <lineage>
        <taxon>Eukaryota</taxon>
        <taxon>Metazoa</taxon>
        <taxon>Ecdysozoa</taxon>
        <taxon>Arthropoda</taxon>
        <taxon>Chelicerata</taxon>
        <taxon>Arachnida</taxon>
        <taxon>Araneae</taxon>
        <taxon>Araneomorphae</taxon>
        <taxon>Entelegynae</taxon>
        <taxon>Araneoidea</taxon>
        <taxon>Nephilidae</taxon>
        <taxon>Trichonephila</taxon>
    </lineage>
</organism>
<dbReference type="AlphaFoldDB" id="A0A8X6H4X3"/>
<evidence type="ECO:0000313" key="2">
    <source>
        <dbReference type="Proteomes" id="UP000887116"/>
    </source>
</evidence>
<sequence length="102" mass="11976">MKVLPFGHLQHYVHFLQEDFAPCHHSWILSLMKIESKNPLQTLPLWSSRSPDLTLSGTMLSSEMFGLFLSNLREMWEIFKWFKIYEAFHDASGTLLKSYLAK</sequence>
<gene>
    <name evidence="1" type="ORF">TNCT_479971</name>
</gene>
<dbReference type="Proteomes" id="UP000887116">
    <property type="component" value="Unassembled WGS sequence"/>
</dbReference>
<keyword evidence="2" id="KW-1185">Reference proteome</keyword>
<proteinExistence type="predicted"/>